<comment type="caution">
    <text evidence="1">The sequence shown here is derived from an EMBL/GenBank/DDBJ whole genome shotgun (WGS) entry which is preliminary data.</text>
</comment>
<dbReference type="EMBL" id="CM047750">
    <property type="protein sequence ID" value="KAJ0007516.1"/>
    <property type="molecule type" value="Genomic_DNA"/>
</dbReference>
<protein>
    <submittedName>
        <fullName evidence="1">Uncharacterized protein</fullName>
    </submittedName>
</protein>
<reference evidence="2" key="1">
    <citation type="journal article" date="2023" name="G3 (Bethesda)">
        <title>Genome assembly and association tests identify interacting loci associated with vigor, precocity, and sex in interspecific pistachio rootstocks.</title>
        <authorList>
            <person name="Palmer W."/>
            <person name="Jacygrad E."/>
            <person name="Sagayaradj S."/>
            <person name="Cavanaugh K."/>
            <person name="Han R."/>
            <person name="Bertier L."/>
            <person name="Beede B."/>
            <person name="Kafkas S."/>
            <person name="Golino D."/>
            <person name="Preece J."/>
            <person name="Michelmore R."/>
        </authorList>
    </citation>
    <scope>NUCLEOTIDE SEQUENCE [LARGE SCALE GENOMIC DNA]</scope>
</reference>
<dbReference type="Proteomes" id="UP001163603">
    <property type="component" value="Chromosome 15"/>
</dbReference>
<sequence length="307" mass="35353">MLTGPNLKDWLRNLRIVPDFERIAYVLEAPLPLDIGPNAPQAELDALEKWREDSRRAKNYMLASMNRELQTKHEEVSNAYDILIALQELYSENPRVVEYELCASLFSMKLREGEPPTDHTLKMINRLDRLDRYGVVMPDRLKVNLILQSLPPSYKPFITNYNLNRIERNLSELLNKLKEFHRQNVKGKGHEDVFAASTSRANKKPKVLPKRGPKVGPKNKSFKKLAAKAEKADAKGKCFVCGKDGQPEEELSSIPSIEERQRKSSTNQCLMIEYELSVNLDSHSLDIRFKEEHLMFVCLCGYLIVLR</sequence>
<organism evidence="1 2">
    <name type="scientific">Pistacia integerrima</name>
    <dbReference type="NCBI Taxonomy" id="434235"/>
    <lineage>
        <taxon>Eukaryota</taxon>
        <taxon>Viridiplantae</taxon>
        <taxon>Streptophyta</taxon>
        <taxon>Embryophyta</taxon>
        <taxon>Tracheophyta</taxon>
        <taxon>Spermatophyta</taxon>
        <taxon>Magnoliopsida</taxon>
        <taxon>eudicotyledons</taxon>
        <taxon>Gunneridae</taxon>
        <taxon>Pentapetalae</taxon>
        <taxon>rosids</taxon>
        <taxon>malvids</taxon>
        <taxon>Sapindales</taxon>
        <taxon>Anacardiaceae</taxon>
        <taxon>Pistacia</taxon>
    </lineage>
</organism>
<evidence type="ECO:0000313" key="1">
    <source>
        <dbReference type="EMBL" id="KAJ0007516.1"/>
    </source>
</evidence>
<proteinExistence type="predicted"/>
<name>A0ACC0WZ30_9ROSI</name>
<accession>A0ACC0WZ30</accession>
<keyword evidence="2" id="KW-1185">Reference proteome</keyword>
<gene>
    <name evidence="1" type="ORF">Pint_29400</name>
</gene>
<evidence type="ECO:0000313" key="2">
    <source>
        <dbReference type="Proteomes" id="UP001163603"/>
    </source>
</evidence>